<dbReference type="GO" id="GO:0070005">
    <property type="term" value="F:cysteine-type aminopeptidase activity"/>
    <property type="evidence" value="ECO:0007669"/>
    <property type="project" value="InterPro"/>
</dbReference>
<dbReference type="InterPro" id="IPR038765">
    <property type="entry name" value="Papain-like_cys_pep_sf"/>
</dbReference>
<dbReference type="Pfam" id="PF03051">
    <property type="entry name" value="Peptidase_C1_2"/>
    <property type="match status" value="1"/>
</dbReference>
<sequence length="451" mass="50527">MSETRRLATKTITNNQVSELHQAFADDSAAILAKNAVTRTALNELAVNHSVLASSSHSVSDRLDDWKVTNQKKSGRCWLFAALNLLRAEARQILNVKDFEFSQNYPMYFDKLERANYFLQSVIETADRPLDDRLVVFLSESLMGDGGQWNMSSSIFKKYGAVPQEAMPETESSSDTAQMNARLKTLLRKAALELRQAVASGASETELDAAVQNTITEVHRVLTIHLGAPPSSIDWQWIDDDKKFSREGVLSPQEFLAKYTKLNLDDYVCLVDDPRTEHPKGKTLTVEYLGNVIGGDDTVYLNVDIQLMKDLAKDALQNGSPVWFGCDVGPQMLRSDGLWDAELFDYSGVYGVDLALNKEQRVNIGESAMTHAMLFTGVDVLDGQTRRWRVENSWGEENADKGFYTMNDSWFDEYMFEIAVDKNKLSPELQAALAEQPLVLPAWDPMGALAR</sequence>
<dbReference type="AlphaFoldDB" id="A0A0D4C0Q0"/>
<evidence type="ECO:0000313" key="6">
    <source>
        <dbReference type="EMBL" id="AJT41941.1"/>
    </source>
</evidence>
<comment type="similarity">
    <text evidence="4">Belongs to the peptidase C1 family.</text>
</comment>
<dbReference type="Gene3D" id="3.90.70.10">
    <property type="entry name" value="Cysteine proteinases"/>
    <property type="match status" value="1"/>
</dbReference>
<dbReference type="GO" id="GO:0009636">
    <property type="term" value="P:response to toxic substance"/>
    <property type="evidence" value="ECO:0007669"/>
    <property type="project" value="TreeGrafter"/>
</dbReference>
<proteinExistence type="inferred from homology"/>
<dbReference type="PATRIC" id="fig|1618207.4.peg.2269"/>
<keyword evidence="4 6" id="KW-0031">Aminopeptidase</keyword>
<dbReference type="PANTHER" id="PTHR10363">
    <property type="entry name" value="BLEOMYCIN HYDROLASE"/>
    <property type="match status" value="1"/>
</dbReference>
<dbReference type="InterPro" id="IPR000169">
    <property type="entry name" value="Pept_cys_AS"/>
</dbReference>
<dbReference type="RefSeq" id="WP_045075621.1">
    <property type="nucleotide sequence ID" value="NZ_CP011005.1"/>
</dbReference>
<keyword evidence="1 4" id="KW-0645">Protease</keyword>
<feature type="active site" evidence="5">
    <location>
        <position position="77"/>
    </location>
</feature>
<dbReference type="GO" id="GO:0043418">
    <property type="term" value="P:homocysteine catabolic process"/>
    <property type="evidence" value="ECO:0007669"/>
    <property type="project" value="TreeGrafter"/>
</dbReference>
<keyword evidence="2 4" id="KW-0378">Hydrolase</keyword>
<dbReference type="OrthoDB" id="1111399at2"/>
<dbReference type="GO" id="GO:0005737">
    <property type="term" value="C:cytoplasm"/>
    <property type="evidence" value="ECO:0007669"/>
    <property type="project" value="TreeGrafter"/>
</dbReference>
<name>A0A0D4C0Q0_9MICC</name>
<feature type="active site" evidence="5">
    <location>
        <position position="392"/>
    </location>
</feature>
<dbReference type="GO" id="GO:0006508">
    <property type="term" value="P:proteolysis"/>
    <property type="evidence" value="ECO:0007669"/>
    <property type="project" value="UniProtKB-KW"/>
</dbReference>
<dbReference type="PANTHER" id="PTHR10363:SF2">
    <property type="entry name" value="BLEOMYCIN HYDROLASE"/>
    <property type="match status" value="1"/>
</dbReference>
<dbReference type="InterPro" id="IPR004134">
    <property type="entry name" value="Peptidase_C1B"/>
</dbReference>
<dbReference type="PROSITE" id="PS00139">
    <property type="entry name" value="THIOL_PROTEASE_CYS"/>
    <property type="match status" value="1"/>
</dbReference>
<feature type="active site" evidence="5">
    <location>
        <position position="371"/>
    </location>
</feature>
<evidence type="ECO:0000256" key="4">
    <source>
        <dbReference type="PIRNR" id="PIRNR005700"/>
    </source>
</evidence>
<evidence type="ECO:0000256" key="3">
    <source>
        <dbReference type="ARBA" id="ARBA00022807"/>
    </source>
</evidence>
<dbReference type="KEGG" id="ari:UM93_11200"/>
<dbReference type="STRING" id="1618207.UM93_11200"/>
<keyword evidence="7" id="KW-1185">Reference proteome</keyword>
<evidence type="ECO:0000256" key="5">
    <source>
        <dbReference type="PIRSR" id="PIRSR005700-1"/>
    </source>
</evidence>
<dbReference type="HOGENOM" id="CLU_038600_0_1_11"/>
<organism evidence="6 7">
    <name type="scientific">Psychromicrobium lacuslunae</name>
    <dbReference type="NCBI Taxonomy" id="1618207"/>
    <lineage>
        <taxon>Bacteria</taxon>
        <taxon>Bacillati</taxon>
        <taxon>Actinomycetota</taxon>
        <taxon>Actinomycetes</taxon>
        <taxon>Micrococcales</taxon>
        <taxon>Micrococcaceae</taxon>
        <taxon>Psychromicrobium</taxon>
    </lineage>
</organism>
<evidence type="ECO:0000256" key="2">
    <source>
        <dbReference type="ARBA" id="ARBA00022801"/>
    </source>
</evidence>
<evidence type="ECO:0000313" key="7">
    <source>
        <dbReference type="Proteomes" id="UP000061839"/>
    </source>
</evidence>
<keyword evidence="3 4" id="KW-0788">Thiol protease</keyword>
<dbReference type="PIRSF" id="PIRSF005700">
    <property type="entry name" value="PepC"/>
    <property type="match status" value="1"/>
</dbReference>
<dbReference type="CDD" id="cd00585">
    <property type="entry name" value="Peptidase_C1B"/>
    <property type="match status" value="1"/>
</dbReference>
<reference evidence="6 7" key="1">
    <citation type="journal article" date="2015" name="Genome Announc.">
        <title>Complete Genome Sequencing of Protease-Producing Novel Arthrobacter sp. Strain IHBB 11108 Using PacBio Single-Molecule Real-Time Sequencing Technology.</title>
        <authorList>
            <person name="Kiran S."/>
            <person name="Swarnkar M.K."/>
            <person name="Pal M."/>
            <person name="Thakur R."/>
            <person name="Tewari R."/>
            <person name="Singh A.K."/>
            <person name="Gulati A."/>
        </authorList>
    </citation>
    <scope>NUCLEOTIDE SEQUENCE [LARGE SCALE GENOMIC DNA]</scope>
    <source>
        <strain evidence="6 7">IHBB 11108</strain>
    </source>
</reference>
<dbReference type="EMBL" id="CP011005">
    <property type="protein sequence ID" value="AJT41941.1"/>
    <property type="molecule type" value="Genomic_DNA"/>
</dbReference>
<dbReference type="Proteomes" id="UP000061839">
    <property type="component" value="Chromosome"/>
</dbReference>
<protein>
    <recommendedName>
        <fullName evidence="4">Aminopeptidase</fullName>
    </recommendedName>
</protein>
<gene>
    <name evidence="6" type="ORF">UM93_11200</name>
</gene>
<accession>A0A0D4C0Q0</accession>
<dbReference type="SUPFAM" id="SSF54001">
    <property type="entry name" value="Cysteine proteinases"/>
    <property type="match status" value="1"/>
</dbReference>
<evidence type="ECO:0000256" key="1">
    <source>
        <dbReference type="ARBA" id="ARBA00022670"/>
    </source>
</evidence>